<keyword evidence="3 6" id="KW-0812">Transmembrane</keyword>
<evidence type="ECO:0000256" key="4">
    <source>
        <dbReference type="ARBA" id="ARBA00022989"/>
    </source>
</evidence>
<name>A0A0J6V3H9_9HYPH</name>
<dbReference type="InterPro" id="IPR001123">
    <property type="entry name" value="LeuE-type"/>
</dbReference>
<feature type="transmembrane region" description="Helical" evidence="6">
    <location>
        <begin position="74"/>
        <end position="95"/>
    </location>
</feature>
<comment type="caution">
    <text evidence="7">The sequence shown here is derived from an EMBL/GenBank/DDBJ whole genome shotgun (WGS) entry which is preliminary data.</text>
</comment>
<protein>
    <recommendedName>
        <fullName evidence="9">Lysine transporter LysE</fullName>
    </recommendedName>
</protein>
<evidence type="ECO:0000313" key="8">
    <source>
        <dbReference type="Proteomes" id="UP000035929"/>
    </source>
</evidence>
<evidence type="ECO:0000256" key="2">
    <source>
        <dbReference type="ARBA" id="ARBA00022475"/>
    </source>
</evidence>
<dbReference type="EMBL" id="LABX01000122">
    <property type="protein sequence ID" value="KMO33406.1"/>
    <property type="molecule type" value="Genomic_DNA"/>
</dbReference>
<keyword evidence="5 6" id="KW-0472">Membrane</keyword>
<feature type="transmembrane region" description="Helical" evidence="6">
    <location>
        <begin position="184"/>
        <end position="202"/>
    </location>
</feature>
<evidence type="ECO:0000256" key="5">
    <source>
        <dbReference type="ARBA" id="ARBA00023136"/>
    </source>
</evidence>
<evidence type="ECO:0008006" key="9">
    <source>
        <dbReference type="Google" id="ProtNLM"/>
    </source>
</evidence>
<dbReference type="GO" id="GO:0005886">
    <property type="term" value="C:plasma membrane"/>
    <property type="evidence" value="ECO:0007669"/>
    <property type="project" value="UniProtKB-SubCell"/>
</dbReference>
<accession>A0A0J6V3H9</accession>
<feature type="transmembrane region" description="Helical" evidence="6">
    <location>
        <begin position="6"/>
        <end position="33"/>
    </location>
</feature>
<sequence>MSDADAWSALLGPLFTAYAPVLAAPGPNLLVVLRASVAAPGRGPVVAALGVACGAGLAAAFAGLGASLLPAGRLVTGFGTTVFVLLMLRAAYRLARGRAGLPDDPTRFAPGHDIGTFALGLGAAVTNPMSLAFFAGFFLAHPDRAAVPVAGATVFCMAATWFGLVGLVLARPSCRARLAGTGRVARLVLAGLLVACAGWAVWRALQT</sequence>
<feature type="transmembrane region" description="Helical" evidence="6">
    <location>
        <begin position="45"/>
        <end position="68"/>
    </location>
</feature>
<dbReference type="AlphaFoldDB" id="A0A0J6V3H9"/>
<evidence type="ECO:0000256" key="6">
    <source>
        <dbReference type="SAM" id="Phobius"/>
    </source>
</evidence>
<dbReference type="Pfam" id="PF01810">
    <property type="entry name" value="LysE"/>
    <property type="match status" value="1"/>
</dbReference>
<feature type="transmembrane region" description="Helical" evidence="6">
    <location>
        <begin position="145"/>
        <end position="172"/>
    </location>
</feature>
<dbReference type="RefSeq" id="WP_048464839.1">
    <property type="nucleotide sequence ID" value="NZ_LABX01000122.1"/>
</dbReference>
<dbReference type="GO" id="GO:0006865">
    <property type="term" value="P:amino acid transport"/>
    <property type="evidence" value="ECO:0007669"/>
    <property type="project" value="InterPro"/>
</dbReference>
<evidence type="ECO:0000313" key="7">
    <source>
        <dbReference type="EMBL" id="KMO33406.1"/>
    </source>
</evidence>
<proteinExistence type="predicted"/>
<evidence type="ECO:0000256" key="3">
    <source>
        <dbReference type="ARBA" id="ARBA00022692"/>
    </source>
</evidence>
<evidence type="ECO:0000256" key="1">
    <source>
        <dbReference type="ARBA" id="ARBA00004651"/>
    </source>
</evidence>
<organism evidence="7 8">
    <name type="scientific">Methylobacterium aquaticum</name>
    <dbReference type="NCBI Taxonomy" id="270351"/>
    <lineage>
        <taxon>Bacteria</taxon>
        <taxon>Pseudomonadati</taxon>
        <taxon>Pseudomonadota</taxon>
        <taxon>Alphaproteobacteria</taxon>
        <taxon>Hyphomicrobiales</taxon>
        <taxon>Methylobacteriaceae</taxon>
        <taxon>Methylobacterium</taxon>
    </lineage>
</organism>
<dbReference type="Proteomes" id="UP000035929">
    <property type="component" value="Unassembled WGS sequence"/>
</dbReference>
<dbReference type="PATRIC" id="fig|270351.6.peg.785"/>
<reference evidence="7 8" key="1">
    <citation type="submission" date="2015-03" db="EMBL/GenBank/DDBJ databases">
        <title>Genome sequencing of Methylobacterium aquaticum DSM16371 type strain.</title>
        <authorList>
            <person name="Chaudhry V."/>
            <person name="Patil P.B."/>
        </authorList>
    </citation>
    <scope>NUCLEOTIDE SEQUENCE [LARGE SCALE GENOMIC DNA]</scope>
    <source>
        <strain evidence="7 8">DSM 16371</strain>
    </source>
</reference>
<keyword evidence="2" id="KW-1003">Cell membrane</keyword>
<comment type="subcellular location">
    <subcellularLocation>
        <location evidence="1">Cell membrane</location>
        <topology evidence="1">Multi-pass membrane protein</topology>
    </subcellularLocation>
</comment>
<keyword evidence="4 6" id="KW-1133">Transmembrane helix</keyword>
<gene>
    <name evidence="7" type="ORF">VP06_16400</name>
</gene>
<feature type="transmembrane region" description="Helical" evidence="6">
    <location>
        <begin position="116"/>
        <end position="139"/>
    </location>
</feature>